<evidence type="ECO:0000256" key="5">
    <source>
        <dbReference type="ARBA" id="ARBA00022676"/>
    </source>
</evidence>
<comment type="caution">
    <text evidence="15">The sequence shown here is derived from an EMBL/GenBank/DDBJ whole genome shotgun (WGS) entry which is preliminary data.</text>
</comment>
<evidence type="ECO:0000313" key="15">
    <source>
        <dbReference type="EMBL" id="GAA6146691.1"/>
    </source>
</evidence>
<keyword evidence="4" id="KW-0997">Cell inner membrane</keyword>
<evidence type="ECO:0000256" key="12">
    <source>
        <dbReference type="ARBA" id="ARBA00044330"/>
    </source>
</evidence>
<name>A0ABQ0A2R6_9GAMM</name>
<feature type="domain" description="Rhodanese" evidence="14">
    <location>
        <begin position="73"/>
        <end position="126"/>
    </location>
</feature>
<comment type="similarity">
    <text evidence="9">Belongs to the glycosyltransferase 9 family.</text>
</comment>
<accession>A0ABQ0A2R6</accession>
<sequence length="352" mass="39250">MKILLIKMSSMGDVFHTFPALTDALSAYPDLQVDWIVEKGFSEIPSWHPAVKTIFPIELRAWRKNVWKNRHTIRQFFEAINPGQYDLIIDAQGLIKSAWVARKLRAAGAKKVVGLDWHSAREPLASLVYQQKISVDKNQHAVTRLRQLFASTLGYSTPDSEHIDYGLKLPDHSILDDQAFQSGSYHLFLHGTTWDTKLWPESYWIELGLHALQAGQALVLLWGTEEEKARALRIQAALLDASLNGNSGARVWVPGERLSLLAVAHLLKNARQIVSVDTGLSHVSAALEVPISIIYRVTDPAKIGAKGNKVVMLASPVAPHYVKQFRDAEQETESLVGIQVEDVIEASECLGR</sequence>
<organism evidence="15 16">
    <name type="scientific">Thalassolituus maritimus</name>
    <dbReference type="NCBI Taxonomy" id="484498"/>
    <lineage>
        <taxon>Bacteria</taxon>
        <taxon>Pseudomonadati</taxon>
        <taxon>Pseudomonadota</taxon>
        <taxon>Gammaproteobacteria</taxon>
        <taxon>Oceanospirillales</taxon>
        <taxon>Oceanospirillaceae</taxon>
        <taxon>Thalassolituus</taxon>
    </lineage>
</organism>
<evidence type="ECO:0000256" key="4">
    <source>
        <dbReference type="ARBA" id="ARBA00022519"/>
    </source>
</evidence>
<evidence type="ECO:0000313" key="16">
    <source>
        <dbReference type="Proteomes" id="UP001481413"/>
    </source>
</evidence>
<dbReference type="CDD" id="cd03789">
    <property type="entry name" value="GT9_LPS_heptosyltransferase"/>
    <property type="match status" value="1"/>
</dbReference>
<keyword evidence="6" id="KW-0808">Transferase</keyword>
<protein>
    <recommendedName>
        <fullName evidence="11">Lipopolysaccharide heptosyltransferase 1</fullName>
        <ecNumber evidence="10">2.4.99.23</ecNumber>
    </recommendedName>
    <alternativeName>
        <fullName evidence="12">ADP-heptose:lipopolysaccharide heptosyltransferase I</fullName>
    </alternativeName>
</protein>
<dbReference type="NCBIfam" id="TIGR02193">
    <property type="entry name" value="heptsyl_trn_I"/>
    <property type="match status" value="1"/>
</dbReference>
<dbReference type="PANTHER" id="PTHR30160:SF19">
    <property type="entry name" value="LIPOPOLYSACCHARIDE HEPTOSYLTRANSFERASE 1"/>
    <property type="match status" value="1"/>
</dbReference>
<dbReference type="InterPro" id="IPR001763">
    <property type="entry name" value="Rhodanese-like_dom"/>
</dbReference>
<comment type="catalytic activity">
    <reaction evidence="13">
        <text>an alpha-Kdo-(2-&gt;4)-alpha-Kdo-(2-&gt;6)-lipid A + ADP-L-glycero-beta-D-manno-heptose = an L-alpha-D-Hep-(1-&gt;5)-[alpha-Kdo-(2-&gt;4)]-alpha-Kdo-(2-&gt;6)-lipid A + ADP + H(+)</text>
        <dbReference type="Rhea" id="RHEA:74067"/>
        <dbReference type="ChEBI" id="CHEBI:15378"/>
        <dbReference type="ChEBI" id="CHEBI:61506"/>
        <dbReference type="ChEBI" id="CHEBI:176431"/>
        <dbReference type="ChEBI" id="CHEBI:193068"/>
        <dbReference type="ChEBI" id="CHEBI:456216"/>
        <dbReference type="EC" id="2.4.99.23"/>
    </reaction>
</comment>
<dbReference type="InterPro" id="IPR051199">
    <property type="entry name" value="LPS_LOS_Heptosyltrfase"/>
</dbReference>
<evidence type="ECO:0000256" key="11">
    <source>
        <dbReference type="ARBA" id="ARBA00044190"/>
    </source>
</evidence>
<dbReference type="InterPro" id="IPR011908">
    <property type="entry name" value="LipoPS_heptosylTferase-I"/>
</dbReference>
<dbReference type="EC" id="2.4.99.23" evidence="10"/>
<proteinExistence type="inferred from homology"/>
<evidence type="ECO:0000256" key="1">
    <source>
        <dbReference type="ARBA" id="ARBA00004515"/>
    </source>
</evidence>
<dbReference type="PANTHER" id="PTHR30160">
    <property type="entry name" value="TETRAACYLDISACCHARIDE 4'-KINASE-RELATED"/>
    <property type="match status" value="1"/>
</dbReference>
<dbReference type="Proteomes" id="UP001481413">
    <property type="component" value="Unassembled WGS sequence"/>
</dbReference>
<evidence type="ECO:0000256" key="10">
    <source>
        <dbReference type="ARBA" id="ARBA00044041"/>
    </source>
</evidence>
<evidence type="ECO:0000256" key="9">
    <source>
        <dbReference type="ARBA" id="ARBA00043995"/>
    </source>
</evidence>
<dbReference type="Pfam" id="PF01075">
    <property type="entry name" value="Glyco_transf_9"/>
    <property type="match status" value="1"/>
</dbReference>
<keyword evidence="16" id="KW-1185">Reference proteome</keyword>
<comment type="pathway">
    <text evidence="2">Bacterial outer membrane biogenesis; LPS core biosynthesis.</text>
</comment>
<dbReference type="RefSeq" id="WP_353295909.1">
    <property type="nucleotide sequence ID" value="NZ_BAABWH010000009.1"/>
</dbReference>
<evidence type="ECO:0000256" key="2">
    <source>
        <dbReference type="ARBA" id="ARBA00004713"/>
    </source>
</evidence>
<evidence type="ECO:0000256" key="13">
    <source>
        <dbReference type="ARBA" id="ARBA00049201"/>
    </source>
</evidence>
<evidence type="ECO:0000256" key="7">
    <source>
        <dbReference type="ARBA" id="ARBA00022985"/>
    </source>
</evidence>
<gene>
    <name evidence="15" type="primary">waaC</name>
    <name evidence="15" type="ORF">NBRC116585_28090</name>
</gene>
<dbReference type="PROSITE" id="PS50206">
    <property type="entry name" value="RHODANESE_3"/>
    <property type="match status" value="1"/>
</dbReference>
<evidence type="ECO:0000256" key="3">
    <source>
        <dbReference type="ARBA" id="ARBA00022475"/>
    </source>
</evidence>
<evidence type="ECO:0000259" key="14">
    <source>
        <dbReference type="PROSITE" id="PS50206"/>
    </source>
</evidence>
<reference evidence="15 16" key="1">
    <citation type="submission" date="2024-04" db="EMBL/GenBank/DDBJ databases">
        <title>Draft genome sequence of Thalassolituus maritimus NBRC 116585.</title>
        <authorList>
            <person name="Miyakawa T."/>
            <person name="Kusuya Y."/>
            <person name="Miura T."/>
        </authorList>
    </citation>
    <scope>NUCLEOTIDE SEQUENCE [LARGE SCALE GENOMIC DNA]</scope>
    <source>
        <strain evidence="15 16">5NW40-0001</strain>
    </source>
</reference>
<keyword evidence="5" id="KW-0328">Glycosyltransferase</keyword>
<comment type="subcellular location">
    <subcellularLocation>
        <location evidence="1">Cell inner membrane</location>
        <topology evidence="1">Peripheral membrane protein</topology>
        <orientation evidence="1">Cytoplasmic side</orientation>
    </subcellularLocation>
</comment>
<dbReference type="InterPro" id="IPR002201">
    <property type="entry name" value="Glyco_trans_9"/>
</dbReference>
<dbReference type="EMBL" id="BAABWH010000009">
    <property type="protein sequence ID" value="GAA6146691.1"/>
    <property type="molecule type" value="Genomic_DNA"/>
</dbReference>
<keyword evidence="7" id="KW-0448">Lipopolysaccharide biosynthesis</keyword>
<evidence type="ECO:0000256" key="8">
    <source>
        <dbReference type="ARBA" id="ARBA00023136"/>
    </source>
</evidence>
<keyword evidence="8" id="KW-0472">Membrane</keyword>
<evidence type="ECO:0000256" key="6">
    <source>
        <dbReference type="ARBA" id="ARBA00022679"/>
    </source>
</evidence>
<dbReference type="Gene3D" id="3.40.50.2000">
    <property type="entry name" value="Glycogen Phosphorylase B"/>
    <property type="match status" value="2"/>
</dbReference>
<dbReference type="SUPFAM" id="SSF53756">
    <property type="entry name" value="UDP-Glycosyltransferase/glycogen phosphorylase"/>
    <property type="match status" value="1"/>
</dbReference>
<keyword evidence="3" id="KW-1003">Cell membrane</keyword>